<dbReference type="OrthoDB" id="1470350at2759"/>
<dbReference type="Gene3D" id="1.10.630.10">
    <property type="entry name" value="Cytochrome P450"/>
    <property type="match status" value="1"/>
</dbReference>
<protein>
    <submittedName>
        <fullName evidence="5">Uncharacterized protein</fullName>
    </submittedName>
</protein>
<dbReference type="PANTHER" id="PTHR24305:SF226">
    <property type="entry name" value="CYTOCHROME P450 MONOOXYGENASE"/>
    <property type="match status" value="1"/>
</dbReference>
<dbReference type="InterPro" id="IPR001128">
    <property type="entry name" value="Cyt_P450"/>
</dbReference>
<feature type="binding site" description="axial binding residue" evidence="4">
    <location>
        <position position="242"/>
    </location>
    <ligand>
        <name>heme</name>
        <dbReference type="ChEBI" id="CHEBI:30413"/>
    </ligand>
    <ligandPart>
        <name>Fe</name>
        <dbReference type="ChEBI" id="CHEBI:18248"/>
    </ligandPart>
</feature>
<dbReference type="GO" id="GO:0005506">
    <property type="term" value="F:iron ion binding"/>
    <property type="evidence" value="ECO:0007669"/>
    <property type="project" value="InterPro"/>
</dbReference>
<sequence>MSRVPFLEFLLWLKPRGLDRLLDIIAPPAARQYNQFVYDSVTDRIALQREQATKPEEERRQDMFYFLAEARDSNTGALVYNEDDLRAESNMLIIAGSDTTATSFSGFFFYLTDDLTRYNKVVEEIQTTFHSLDDIIYGPKLQSCTYLRACVDEAMRLAPSGLSELPREILPGGLQIKGEFYPVGTIVGTAPWVNSRDTNVYADAETFCPERWILDGPGGVTKQDIARARAGFHPFLSGPGNCVGQNLAIAEILITVARTLYQLDVRRAPKSKLGGGSPELNWGKTDPNQLQLVDAYVSLRRGPEVQFRKRKLKF</sequence>
<evidence type="ECO:0000256" key="3">
    <source>
        <dbReference type="ARBA" id="ARBA00023004"/>
    </source>
</evidence>
<dbReference type="InterPro" id="IPR050121">
    <property type="entry name" value="Cytochrome_P450_monoxygenase"/>
</dbReference>
<keyword evidence="3 4" id="KW-0408">Iron</keyword>
<dbReference type="AlphaFoldDB" id="A0A4Z0YWX3"/>
<dbReference type="Pfam" id="PF00067">
    <property type="entry name" value="p450"/>
    <property type="match status" value="1"/>
</dbReference>
<dbReference type="EMBL" id="SKBN01000067">
    <property type="protein sequence ID" value="TGJ84448.1"/>
    <property type="molecule type" value="Genomic_DNA"/>
</dbReference>
<dbReference type="PANTHER" id="PTHR24305">
    <property type="entry name" value="CYTOCHROME P450"/>
    <property type="match status" value="1"/>
</dbReference>
<dbReference type="STRING" id="37992.A0A4Z0YWX3"/>
<accession>A0A4Z0YWX3</accession>
<organism evidence="5 6">
    <name type="scientific">Xylaria hypoxylon</name>
    <dbReference type="NCBI Taxonomy" id="37992"/>
    <lineage>
        <taxon>Eukaryota</taxon>
        <taxon>Fungi</taxon>
        <taxon>Dikarya</taxon>
        <taxon>Ascomycota</taxon>
        <taxon>Pezizomycotina</taxon>
        <taxon>Sordariomycetes</taxon>
        <taxon>Xylariomycetidae</taxon>
        <taxon>Xylariales</taxon>
        <taxon>Xylariaceae</taxon>
        <taxon>Xylaria</taxon>
    </lineage>
</organism>
<dbReference type="GO" id="GO:0016705">
    <property type="term" value="F:oxidoreductase activity, acting on paired donors, with incorporation or reduction of molecular oxygen"/>
    <property type="evidence" value="ECO:0007669"/>
    <property type="project" value="InterPro"/>
</dbReference>
<dbReference type="SUPFAM" id="SSF48264">
    <property type="entry name" value="Cytochrome P450"/>
    <property type="match status" value="1"/>
</dbReference>
<evidence type="ECO:0000256" key="1">
    <source>
        <dbReference type="ARBA" id="ARBA00022617"/>
    </source>
</evidence>
<evidence type="ECO:0000313" key="5">
    <source>
        <dbReference type="EMBL" id="TGJ84448.1"/>
    </source>
</evidence>
<keyword evidence="6" id="KW-1185">Reference proteome</keyword>
<dbReference type="GO" id="GO:0020037">
    <property type="term" value="F:heme binding"/>
    <property type="evidence" value="ECO:0007669"/>
    <property type="project" value="InterPro"/>
</dbReference>
<reference evidence="5 6" key="1">
    <citation type="submission" date="2019-03" db="EMBL/GenBank/DDBJ databases">
        <title>Draft genome sequence of Xylaria hypoxylon DSM 108379, a ubiquitous saprotrophic-parasitic fungi on hardwood.</title>
        <authorList>
            <person name="Buettner E."/>
            <person name="Leonhardt S."/>
            <person name="Gebauer A.M."/>
            <person name="Liers C."/>
            <person name="Hofrichter M."/>
            <person name="Kellner H."/>
        </authorList>
    </citation>
    <scope>NUCLEOTIDE SEQUENCE [LARGE SCALE GENOMIC DNA]</scope>
    <source>
        <strain evidence="5 6">DSM 108379</strain>
    </source>
</reference>
<keyword evidence="1 4" id="KW-0349">Heme</keyword>
<dbReference type="PRINTS" id="PR00385">
    <property type="entry name" value="P450"/>
</dbReference>
<comment type="cofactor">
    <cofactor evidence="4">
        <name>heme</name>
        <dbReference type="ChEBI" id="CHEBI:30413"/>
    </cofactor>
</comment>
<gene>
    <name evidence="5" type="ORF">E0Z10_g4311</name>
</gene>
<dbReference type="InterPro" id="IPR036396">
    <property type="entry name" value="Cyt_P450_sf"/>
</dbReference>
<name>A0A4Z0YWX3_9PEZI</name>
<dbReference type="Proteomes" id="UP000297716">
    <property type="component" value="Unassembled WGS sequence"/>
</dbReference>
<evidence type="ECO:0000256" key="2">
    <source>
        <dbReference type="ARBA" id="ARBA00022723"/>
    </source>
</evidence>
<keyword evidence="2 4" id="KW-0479">Metal-binding</keyword>
<evidence type="ECO:0000256" key="4">
    <source>
        <dbReference type="PIRSR" id="PIRSR602401-1"/>
    </source>
</evidence>
<comment type="caution">
    <text evidence="5">The sequence shown here is derived from an EMBL/GenBank/DDBJ whole genome shotgun (WGS) entry which is preliminary data.</text>
</comment>
<dbReference type="InterPro" id="IPR002401">
    <property type="entry name" value="Cyt_P450_E_grp-I"/>
</dbReference>
<dbReference type="GO" id="GO:0004497">
    <property type="term" value="F:monooxygenase activity"/>
    <property type="evidence" value="ECO:0007669"/>
    <property type="project" value="InterPro"/>
</dbReference>
<dbReference type="PRINTS" id="PR00463">
    <property type="entry name" value="EP450I"/>
</dbReference>
<evidence type="ECO:0000313" key="6">
    <source>
        <dbReference type="Proteomes" id="UP000297716"/>
    </source>
</evidence>
<proteinExistence type="predicted"/>